<feature type="region of interest" description="Disordered" evidence="4">
    <location>
        <begin position="143"/>
        <end position="168"/>
    </location>
</feature>
<dbReference type="EMBL" id="BAABGM010000018">
    <property type="protein sequence ID" value="GAA4409909.1"/>
    <property type="molecule type" value="Genomic_DNA"/>
</dbReference>
<evidence type="ECO:0000313" key="7">
    <source>
        <dbReference type="Proteomes" id="UP001500945"/>
    </source>
</evidence>
<dbReference type="InterPro" id="IPR018062">
    <property type="entry name" value="HTH_AraC-typ_CS"/>
</dbReference>
<keyword evidence="2" id="KW-0238">DNA-binding</keyword>
<feature type="domain" description="HTH araC/xylS-type" evidence="5">
    <location>
        <begin position="10"/>
        <end position="108"/>
    </location>
</feature>
<dbReference type="InterPro" id="IPR050204">
    <property type="entry name" value="AraC_XylS_family_regulators"/>
</dbReference>
<dbReference type="RefSeq" id="WP_345207259.1">
    <property type="nucleotide sequence ID" value="NZ_BAABGM010000018.1"/>
</dbReference>
<protein>
    <recommendedName>
        <fullName evidence="5">HTH araC/xylS-type domain-containing protein</fullName>
    </recommendedName>
</protein>
<keyword evidence="3" id="KW-0804">Transcription</keyword>
<dbReference type="Proteomes" id="UP001500945">
    <property type="component" value="Unassembled WGS sequence"/>
</dbReference>
<accession>A0ABP8KM91</accession>
<evidence type="ECO:0000259" key="5">
    <source>
        <dbReference type="PROSITE" id="PS01124"/>
    </source>
</evidence>
<dbReference type="PROSITE" id="PS00041">
    <property type="entry name" value="HTH_ARAC_FAMILY_1"/>
    <property type="match status" value="1"/>
</dbReference>
<name>A0ABP8KM91_9MICO</name>
<dbReference type="SUPFAM" id="SSF46689">
    <property type="entry name" value="Homeodomain-like"/>
    <property type="match status" value="2"/>
</dbReference>
<reference evidence="7" key="1">
    <citation type="journal article" date="2019" name="Int. J. Syst. Evol. Microbiol.">
        <title>The Global Catalogue of Microorganisms (GCM) 10K type strain sequencing project: providing services to taxonomists for standard genome sequencing and annotation.</title>
        <authorList>
            <consortium name="The Broad Institute Genomics Platform"/>
            <consortium name="The Broad Institute Genome Sequencing Center for Infectious Disease"/>
            <person name="Wu L."/>
            <person name="Ma J."/>
        </authorList>
    </citation>
    <scope>NUCLEOTIDE SEQUENCE [LARGE SCALE GENOMIC DNA]</scope>
    <source>
        <strain evidence="7">JCM 17809</strain>
    </source>
</reference>
<dbReference type="InterPro" id="IPR018060">
    <property type="entry name" value="HTH_AraC"/>
</dbReference>
<evidence type="ECO:0000256" key="2">
    <source>
        <dbReference type="ARBA" id="ARBA00023125"/>
    </source>
</evidence>
<proteinExistence type="predicted"/>
<comment type="caution">
    <text evidence="6">The sequence shown here is derived from an EMBL/GenBank/DDBJ whole genome shotgun (WGS) entry which is preliminary data.</text>
</comment>
<evidence type="ECO:0000256" key="4">
    <source>
        <dbReference type="SAM" id="MobiDB-lite"/>
    </source>
</evidence>
<dbReference type="Pfam" id="PF12833">
    <property type="entry name" value="HTH_18"/>
    <property type="match status" value="1"/>
</dbReference>
<dbReference type="SMART" id="SM00342">
    <property type="entry name" value="HTH_ARAC"/>
    <property type="match status" value="1"/>
</dbReference>
<evidence type="ECO:0000313" key="6">
    <source>
        <dbReference type="EMBL" id="GAA4409909.1"/>
    </source>
</evidence>
<dbReference type="PANTHER" id="PTHR46796">
    <property type="entry name" value="HTH-TYPE TRANSCRIPTIONAL ACTIVATOR RHAS-RELATED"/>
    <property type="match status" value="1"/>
</dbReference>
<evidence type="ECO:0000256" key="1">
    <source>
        <dbReference type="ARBA" id="ARBA00023015"/>
    </source>
</evidence>
<dbReference type="InterPro" id="IPR009057">
    <property type="entry name" value="Homeodomain-like_sf"/>
</dbReference>
<dbReference type="PROSITE" id="PS01124">
    <property type="entry name" value="HTH_ARAC_FAMILY_2"/>
    <property type="match status" value="1"/>
</dbReference>
<keyword evidence="7" id="KW-1185">Reference proteome</keyword>
<gene>
    <name evidence="6" type="ORF">GCM10023168_29030</name>
</gene>
<sequence>MPVPPSRHLLRARDLADGRYAEPLTVADLAAAARLSPAHFSREFRKAFGESPHQYLLTRRLERAAALLRSTDWSVARVCVSVGLTSIGSFTVSFRRMFGMPPTAYRAAHPPAADVARVPACVVRAWGRPQVRTFREDARTPAAVDWGTPGRRAGTTITSSTAREGERT</sequence>
<keyword evidence="1" id="KW-0805">Transcription regulation</keyword>
<dbReference type="Gene3D" id="1.10.10.60">
    <property type="entry name" value="Homeodomain-like"/>
    <property type="match status" value="2"/>
</dbReference>
<organism evidence="6 7">
    <name type="scientific">Fodinibacter luteus</name>
    <dbReference type="NCBI Taxonomy" id="552064"/>
    <lineage>
        <taxon>Bacteria</taxon>
        <taxon>Bacillati</taxon>
        <taxon>Actinomycetota</taxon>
        <taxon>Actinomycetes</taxon>
        <taxon>Micrococcales</taxon>
        <taxon>Intrasporangiaceae</taxon>
        <taxon>Fodinibacter (ex Wang et al. 2009)</taxon>
    </lineage>
</organism>
<evidence type="ECO:0000256" key="3">
    <source>
        <dbReference type="ARBA" id="ARBA00023163"/>
    </source>
</evidence>